<feature type="transmembrane region" description="Helical" evidence="10">
    <location>
        <begin position="83"/>
        <end position="110"/>
    </location>
</feature>
<evidence type="ECO:0000313" key="12">
    <source>
        <dbReference type="Proteomes" id="UP000829685"/>
    </source>
</evidence>
<dbReference type="PANTHER" id="PTHR46206:SF6">
    <property type="entry name" value="CYTOCHROME P450 MONOOXYGENASE AN1598-RELATED"/>
    <property type="match status" value="1"/>
</dbReference>
<dbReference type="GO" id="GO:0016020">
    <property type="term" value="C:membrane"/>
    <property type="evidence" value="ECO:0007669"/>
    <property type="project" value="UniProtKB-SubCell"/>
</dbReference>
<keyword evidence="6 8" id="KW-0408">Iron</keyword>
<comment type="subcellular location">
    <subcellularLocation>
        <location evidence="2">Membrane</location>
        <topology evidence="2">Single-pass membrane protein</topology>
    </subcellularLocation>
</comment>
<dbReference type="Gene3D" id="1.10.630.10">
    <property type="entry name" value="Cytochrome P450"/>
    <property type="match status" value="1"/>
</dbReference>
<dbReference type="PROSITE" id="PS00086">
    <property type="entry name" value="CYTOCHROME_P450"/>
    <property type="match status" value="1"/>
</dbReference>
<dbReference type="PRINTS" id="PR00463">
    <property type="entry name" value="EP450I"/>
</dbReference>
<keyword evidence="10" id="KW-1133">Transmembrane helix</keyword>
<dbReference type="InterPro" id="IPR001128">
    <property type="entry name" value="Cyt_P450"/>
</dbReference>
<evidence type="ECO:0000256" key="4">
    <source>
        <dbReference type="ARBA" id="ARBA00022723"/>
    </source>
</evidence>
<reference evidence="11" key="1">
    <citation type="submission" date="2021-03" db="EMBL/GenBank/DDBJ databases">
        <title>Revisited historic fungal species revealed as producer of novel bioactive compounds through whole genome sequencing and comparative genomics.</title>
        <authorList>
            <person name="Vignolle G.A."/>
            <person name="Hochenegger N."/>
            <person name="Mach R.L."/>
            <person name="Mach-Aigner A.R."/>
            <person name="Javad Rahimi M."/>
            <person name="Salim K.A."/>
            <person name="Chan C.M."/>
            <person name="Lim L.B.L."/>
            <person name="Cai F."/>
            <person name="Druzhinina I.S."/>
            <person name="U'Ren J.M."/>
            <person name="Derntl C."/>
        </authorList>
    </citation>
    <scope>NUCLEOTIDE SEQUENCE</scope>
    <source>
        <strain evidence="11">TUCIM 5799</strain>
    </source>
</reference>
<dbReference type="GO" id="GO:0005506">
    <property type="term" value="F:iron ion binding"/>
    <property type="evidence" value="ECO:0007669"/>
    <property type="project" value="InterPro"/>
</dbReference>
<keyword evidence="10" id="KW-0472">Membrane</keyword>
<protein>
    <recommendedName>
        <fullName evidence="13">Cytochrome P450 monooxygenase</fullName>
    </recommendedName>
</protein>
<dbReference type="GO" id="GO:0016705">
    <property type="term" value="F:oxidoreductase activity, acting on paired donors, with incorporation or reduction of molecular oxygen"/>
    <property type="evidence" value="ECO:0007669"/>
    <property type="project" value="InterPro"/>
</dbReference>
<evidence type="ECO:0000256" key="5">
    <source>
        <dbReference type="ARBA" id="ARBA00023002"/>
    </source>
</evidence>
<accession>A0A9Q0AQE0</accession>
<evidence type="ECO:0000256" key="7">
    <source>
        <dbReference type="ARBA" id="ARBA00023033"/>
    </source>
</evidence>
<dbReference type="InterPro" id="IPR036396">
    <property type="entry name" value="Cyt_P450_sf"/>
</dbReference>
<keyword evidence="7 9" id="KW-0503">Monooxygenase</keyword>
<keyword evidence="12" id="KW-1185">Reference proteome</keyword>
<dbReference type="AlphaFoldDB" id="A0A9Q0AQE0"/>
<evidence type="ECO:0000256" key="1">
    <source>
        <dbReference type="ARBA" id="ARBA00001971"/>
    </source>
</evidence>
<keyword evidence="8 9" id="KW-0349">Heme</keyword>
<evidence type="ECO:0000256" key="6">
    <source>
        <dbReference type="ARBA" id="ARBA00023004"/>
    </source>
</evidence>
<comment type="caution">
    <text evidence="11">The sequence shown here is derived from an EMBL/GenBank/DDBJ whole genome shotgun (WGS) entry which is preliminary data.</text>
</comment>
<dbReference type="InterPro" id="IPR002401">
    <property type="entry name" value="Cyt_P450_E_grp-I"/>
</dbReference>
<evidence type="ECO:0000256" key="10">
    <source>
        <dbReference type="SAM" id="Phobius"/>
    </source>
</evidence>
<evidence type="ECO:0000256" key="3">
    <source>
        <dbReference type="ARBA" id="ARBA00010617"/>
    </source>
</evidence>
<comment type="similarity">
    <text evidence="3 9">Belongs to the cytochrome P450 family.</text>
</comment>
<evidence type="ECO:0000256" key="9">
    <source>
        <dbReference type="RuleBase" id="RU000461"/>
    </source>
</evidence>
<gene>
    <name evidence="11" type="ORF">JX265_006721</name>
</gene>
<dbReference type="PANTHER" id="PTHR46206">
    <property type="entry name" value="CYTOCHROME P450"/>
    <property type="match status" value="1"/>
</dbReference>
<evidence type="ECO:0000256" key="8">
    <source>
        <dbReference type="PIRSR" id="PIRSR602401-1"/>
    </source>
</evidence>
<evidence type="ECO:0008006" key="13">
    <source>
        <dbReference type="Google" id="ProtNLM"/>
    </source>
</evidence>
<keyword evidence="10" id="KW-0812">Transmembrane</keyword>
<dbReference type="EMBL" id="JAFIMR010000015">
    <property type="protein sequence ID" value="KAI1869631.1"/>
    <property type="molecule type" value="Genomic_DNA"/>
</dbReference>
<organism evidence="11 12">
    <name type="scientific">Neoarthrinium moseri</name>
    <dbReference type="NCBI Taxonomy" id="1658444"/>
    <lineage>
        <taxon>Eukaryota</taxon>
        <taxon>Fungi</taxon>
        <taxon>Dikarya</taxon>
        <taxon>Ascomycota</taxon>
        <taxon>Pezizomycotina</taxon>
        <taxon>Sordariomycetes</taxon>
        <taxon>Xylariomycetidae</taxon>
        <taxon>Amphisphaeriales</taxon>
        <taxon>Apiosporaceae</taxon>
        <taxon>Neoarthrinium</taxon>
    </lineage>
</organism>
<dbReference type="GO" id="GO:0004497">
    <property type="term" value="F:monooxygenase activity"/>
    <property type="evidence" value="ECO:0007669"/>
    <property type="project" value="UniProtKB-KW"/>
</dbReference>
<name>A0A9Q0AQE0_9PEZI</name>
<keyword evidence="5 9" id="KW-0560">Oxidoreductase</keyword>
<dbReference type="SUPFAM" id="SSF48264">
    <property type="entry name" value="Cytochrome P450"/>
    <property type="match status" value="1"/>
</dbReference>
<dbReference type="InterPro" id="IPR017972">
    <property type="entry name" value="Cyt_P450_CS"/>
</dbReference>
<keyword evidence="4 8" id="KW-0479">Metal-binding</keyword>
<evidence type="ECO:0000313" key="11">
    <source>
        <dbReference type="EMBL" id="KAI1869631.1"/>
    </source>
</evidence>
<dbReference type="GO" id="GO:0020037">
    <property type="term" value="F:heme binding"/>
    <property type="evidence" value="ECO:0007669"/>
    <property type="project" value="InterPro"/>
</dbReference>
<evidence type="ECO:0000256" key="2">
    <source>
        <dbReference type="ARBA" id="ARBA00004167"/>
    </source>
</evidence>
<dbReference type="Pfam" id="PF00067">
    <property type="entry name" value="p450"/>
    <property type="match status" value="1"/>
</dbReference>
<dbReference type="CDD" id="cd11041">
    <property type="entry name" value="CYP503A1-like"/>
    <property type="match status" value="1"/>
</dbReference>
<sequence>MSVIIDIVITGIKAVKVLSSQSSPCVVAFNVLHLKDWLLKLPETLQYSKQIMDTYTKNGSLSLPANSAIIDSNTRTLAVLHTIIYQAVTHLIWIISALAVVSGWIAIIDYKASLRDRKKKLNLPVLNLQAGDFGRASREWQYDYEKYMKEGYREYRHGAYQLWSPDGYVTVVSPDFLNELKNMPDNMCDFYSGAANAVQGKHKFFDLSGKAPIFALKSMMTPKLDELLPGMLEEVEYATKLLLPAETDVWHDVKISDEYARIVGYMTGRLFFGTELNRQEDWLQGIIAFPDNVFRAARKLRRTPAPLRRLRLPFLREIQKTVFLLYKARSVLVPLLQDRTSGNEKERSDEPHLDFLQFVLEASHRESKLPTLARQSEQNMIIMLAGIHTTTIAGIHMLYDLAAMPHFIQPLRDEINGLWDECAGHLTKASMRKMVKLDTTFDRVITAPEGIVLSNGLHLPKGTVLTVPSSQVSMDPNVWANPEEYDALRFAKLREVPGAANNYQYPTSTEESLHFGAGRHACPGRWVSTIENKAILSYMIRHFDFRLIDPKQGRPKNLTFGPNVSPDDSAKIAIRRIRPHMM</sequence>
<proteinExistence type="inferred from homology"/>
<comment type="cofactor">
    <cofactor evidence="1 8">
        <name>heme</name>
        <dbReference type="ChEBI" id="CHEBI:30413"/>
    </cofactor>
</comment>
<feature type="binding site" description="axial binding residue" evidence="8">
    <location>
        <position position="522"/>
    </location>
    <ligand>
        <name>heme</name>
        <dbReference type="ChEBI" id="CHEBI:30413"/>
    </ligand>
    <ligandPart>
        <name>Fe</name>
        <dbReference type="ChEBI" id="CHEBI:18248"/>
    </ligandPart>
</feature>
<dbReference type="Proteomes" id="UP000829685">
    <property type="component" value="Unassembled WGS sequence"/>
</dbReference>